<dbReference type="GO" id="GO:0004725">
    <property type="term" value="F:protein tyrosine phosphatase activity"/>
    <property type="evidence" value="ECO:0007669"/>
    <property type="project" value="UniProtKB-EC"/>
</dbReference>
<keyword evidence="4" id="KW-0904">Protein phosphatase</keyword>
<dbReference type="OrthoDB" id="9784339at2"/>
<dbReference type="SMART" id="SM00226">
    <property type="entry name" value="LMWPc"/>
    <property type="match status" value="1"/>
</dbReference>
<dbReference type="PANTHER" id="PTHR11717:SF7">
    <property type="entry name" value="LOW MOLECULAR WEIGHT PHOSPHOTYROSINE PROTEIN PHOSPHATASE"/>
    <property type="match status" value="1"/>
</dbReference>
<evidence type="ECO:0000259" key="6">
    <source>
        <dbReference type="SMART" id="SM00226"/>
    </source>
</evidence>
<dbReference type="AlphaFoldDB" id="A0A0P1GL25"/>
<sequence>MTSRILFVCLGNICRSPAAEGVLRHKAPHLQIDSAGTSDWHAGEPPYVPMQHAALRRGYNITEQVARPFHPVDFNRFDMILVMDGRNLADVEAQRPPGNLTPVKRFAPFAGRDVGDVPDPYYTGEFDAVLELIEAASDGLLATL</sequence>
<evidence type="ECO:0000313" key="7">
    <source>
        <dbReference type="EMBL" id="CUH82988.1"/>
    </source>
</evidence>
<evidence type="ECO:0000256" key="4">
    <source>
        <dbReference type="ARBA" id="ARBA00022912"/>
    </source>
</evidence>
<evidence type="ECO:0000256" key="5">
    <source>
        <dbReference type="PIRSR" id="PIRSR617867-1"/>
    </source>
</evidence>
<comment type="similarity">
    <text evidence="1">Belongs to the low molecular weight phosphotyrosine protein phosphatase family.</text>
</comment>
<protein>
    <recommendedName>
        <fullName evidence="2">protein-tyrosine-phosphatase</fullName>
        <ecNumber evidence="2">3.1.3.48</ecNumber>
    </recommendedName>
</protein>
<evidence type="ECO:0000256" key="1">
    <source>
        <dbReference type="ARBA" id="ARBA00011063"/>
    </source>
</evidence>
<dbReference type="CDD" id="cd16343">
    <property type="entry name" value="LMWPTP"/>
    <property type="match status" value="1"/>
</dbReference>
<dbReference type="InterPro" id="IPR050438">
    <property type="entry name" value="LMW_PTPase"/>
</dbReference>
<feature type="active site" evidence="5">
    <location>
        <position position="15"/>
    </location>
</feature>
<feature type="domain" description="Phosphotyrosine protein phosphatase I" evidence="6">
    <location>
        <begin position="3"/>
        <end position="143"/>
    </location>
</feature>
<reference evidence="7 8" key="1">
    <citation type="submission" date="2015-09" db="EMBL/GenBank/DDBJ databases">
        <authorList>
            <consortium name="Swine Surveillance"/>
        </authorList>
    </citation>
    <scope>NUCLEOTIDE SEQUENCE [LARGE SCALE GENOMIC DNA]</scope>
    <source>
        <strain evidence="7 8">CECT 8383</strain>
    </source>
</reference>
<proteinExistence type="inferred from homology"/>
<dbReference type="PANTHER" id="PTHR11717">
    <property type="entry name" value="LOW MOLECULAR WEIGHT PROTEIN TYROSINE PHOSPHATASE"/>
    <property type="match status" value="1"/>
</dbReference>
<feature type="active site" description="Nucleophile" evidence="5">
    <location>
        <position position="9"/>
    </location>
</feature>
<organism evidence="7 8">
    <name type="scientific">Thalassovita mediterranea</name>
    <dbReference type="NCBI Taxonomy" id="340021"/>
    <lineage>
        <taxon>Bacteria</taxon>
        <taxon>Pseudomonadati</taxon>
        <taxon>Pseudomonadota</taxon>
        <taxon>Alphaproteobacteria</taxon>
        <taxon>Rhodobacterales</taxon>
        <taxon>Roseobacteraceae</taxon>
        <taxon>Thalassovita</taxon>
    </lineage>
</organism>
<accession>A0A0P1GL25</accession>
<dbReference type="SUPFAM" id="SSF52788">
    <property type="entry name" value="Phosphotyrosine protein phosphatases I"/>
    <property type="match status" value="1"/>
</dbReference>
<evidence type="ECO:0000256" key="2">
    <source>
        <dbReference type="ARBA" id="ARBA00013064"/>
    </source>
</evidence>
<dbReference type="InterPro" id="IPR036196">
    <property type="entry name" value="Ptyr_pPase_sf"/>
</dbReference>
<evidence type="ECO:0000313" key="8">
    <source>
        <dbReference type="Proteomes" id="UP000051681"/>
    </source>
</evidence>
<dbReference type="InterPro" id="IPR023485">
    <property type="entry name" value="Ptyr_pPase"/>
</dbReference>
<dbReference type="RefSeq" id="WP_058317151.1">
    <property type="nucleotide sequence ID" value="NZ_CYSF01000001.1"/>
</dbReference>
<dbReference type="PRINTS" id="PR00719">
    <property type="entry name" value="LMWPTPASE"/>
</dbReference>
<dbReference type="EC" id="3.1.3.48" evidence="2"/>
<dbReference type="InterPro" id="IPR017867">
    <property type="entry name" value="Tyr_phospatase_low_mol_wt"/>
</dbReference>
<evidence type="ECO:0000256" key="3">
    <source>
        <dbReference type="ARBA" id="ARBA00022801"/>
    </source>
</evidence>
<keyword evidence="8" id="KW-1185">Reference proteome</keyword>
<dbReference type="Pfam" id="PF01451">
    <property type="entry name" value="LMWPc"/>
    <property type="match status" value="1"/>
</dbReference>
<dbReference type="Gene3D" id="3.40.50.2300">
    <property type="match status" value="1"/>
</dbReference>
<name>A0A0P1GL25_9RHOB</name>
<keyword evidence="3 7" id="KW-0378">Hydrolase</keyword>
<gene>
    <name evidence="7" type="primary">yfkJ</name>
    <name evidence="7" type="ORF">TM5383_00170</name>
</gene>
<dbReference type="Proteomes" id="UP000051681">
    <property type="component" value="Unassembled WGS sequence"/>
</dbReference>
<feature type="active site" description="Proton donor" evidence="5">
    <location>
        <position position="119"/>
    </location>
</feature>
<dbReference type="STRING" id="340021.TM5383_00170"/>
<dbReference type="EMBL" id="CYSF01000001">
    <property type="protein sequence ID" value="CUH82988.1"/>
    <property type="molecule type" value="Genomic_DNA"/>
</dbReference>